<evidence type="ECO:0000313" key="3">
    <source>
        <dbReference type="Proteomes" id="UP000606172"/>
    </source>
</evidence>
<dbReference type="EMBL" id="BOOW01000063">
    <property type="protein sequence ID" value="GII97572.1"/>
    <property type="molecule type" value="Genomic_DNA"/>
</dbReference>
<comment type="caution">
    <text evidence="2">The sequence shown here is derived from an EMBL/GenBank/DDBJ whole genome shotgun (WGS) entry which is preliminary data.</text>
</comment>
<feature type="compositionally biased region" description="Low complexity" evidence="1">
    <location>
        <begin position="246"/>
        <end position="258"/>
    </location>
</feature>
<proteinExistence type="predicted"/>
<feature type="region of interest" description="Disordered" evidence="1">
    <location>
        <begin position="115"/>
        <end position="413"/>
    </location>
</feature>
<name>A0A919RQT3_9ACTN</name>
<feature type="compositionally biased region" description="Basic and acidic residues" evidence="1">
    <location>
        <begin position="30"/>
        <end position="52"/>
    </location>
</feature>
<feature type="region of interest" description="Disordered" evidence="1">
    <location>
        <begin position="30"/>
        <end position="91"/>
    </location>
</feature>
<protein>
    <submittedName>
        <fullName evidence="2">Uncharacterized protein</fullName>
    </submittedName>
</protein>
<feature type="compositionally biased region" description="Pro residues" evidence="1">
    <location>
        <begin position="176"/>
        <end position="194"/>
    </location>
</feature>
<reference evidence="2" key="1">
    <citation type="submission" date="2021-01" db="EMBL/GenBank/DDBJ databases">
        <title>Whole genome shotgun sequence of Sinosporangium siamense NBRC 109515.</title>
        <authorList>
            <person name="Komaki H."/>
            <person name="Tamura T."/>
        </authorList>
    </citation>
    <scope>NUCLEOTIDE SEQUENCE</scope>
    <source>
        <strain evidence="2">NBRC 109515</strain>
    </source>
</reference>
<feature type="compositionally biased region" description="Low complexity" evidence="1">
    <location>
        <begin position="304"/>
        <end position="338"/>
    </location>
</feature>
<organism evidence="2 3">
    <name type="scientific">Sinosporangium siamense</name>
    <dbReference type="NCBI Taxonomy" id="1367973"/>
    <lineage>
        <taxon>Bacteria</taxon>
        <taxon>Bacillati</taxon>
        <taxon>Actinomycetota</taxon>
        <taxon>Actinomycetes</taxon>
        <taxon>Streptosporangiales</taxon>
        <taxon>Streptosporangiaceae</taxon>
        <taxon>Sinosporangium</taxon>
    </lineage>
</organism>
<gene>
    <name evidence="2" type="ORF">Ssi02_78030</name>
</gene>
<feature type="compositionally biased region" description="Low complexity" evidence="1">
    <location>
        <begin position="265"/>
        <end position="284"/>
    </location>
</feature>
<feature type="compositionally biased region" description="Gly residues" evidence="1">
    <location>
        <begin position="492"/>
        <end position="501"/>
    </location>
</feature>
<feature type="region of interest" description="Disordered" evidence="1">
    <location>
        <begin position="445"/>
        <end position="554"/>
    </location>
</feature>
<dbReference type="AlphaFoldDB" id="A0A919RQT3"/>
<evidence type="ECO:0000313" key="2">
    <source>
        <dbReference type="EMBL" id="GII97572.1"/>
    </source>
</evidence>
<evidence type="ECO:0000256" key="1">
    <source>
        <dbReference type="SAM" id="MobiDB-lite"/>
    </source>
</evidence>
<feature type="compositionally biased region" description="Pro residues" evidence="1">
    <location>
        <begin position="235"/>
        <end position="245"/>
    </location>
</feature>
<dbReference type="RefSeq" id="WP_204034164.1">
    <property type="nucleotide sequence ID" value="NZ_BOOW01000063.1"/>
</dbReference>
<sequence length="554" mass="56617">MTAVILSLVAVVLLVLVVVALGMRSMNRRESALPPERLKEMAEKEETKKSRSTDQFAASEPRMDKFTPDFSPIETPRIRPTVPRISAPRGKRGLDEFGASIDYDEEYWDRVKADEGGFGGSIAPRVGAPRPLEDEDDPEKTMISPTSADAVTMQAPLPKLDRGQGLADLVEQPLAAPTPTPRQDPTPTSPPLPKPATSAAALAEQKTMTFAAPTPEALAQHAPSPRDRSAAGQPPATPAAPPAAPGAPGAPAAGSPGRRAGGRGASRTGSRAPGRSGRAAARQPEAPPGDPLTGGARPGGPGRGAVPPAQSGSTQSGSAQSAFTPAAFTPAADAGQGAPPRGTYPSGAPVHTGPDSTDATWPRTGSYPPNPTWSGSPDIFDDQRATTDNPLSTPVEVPAPQQPPSGAAHSVAASWPAIQRAHAAAREQAYPQSYEVSSGWARIEDDAITGPSPAVSAQTGPARAVSPRTNPPGGPGGASGHGRPGAAEPAGGPSGPGGGAPGREQQPAAHSWPSFGDVYGTPPGDAATPGDNGRRRGSRGNHRAPDPDYPDYYR</sequence>
<accession>A0A919RQT3</accession>
<keyword evidence="3" id="KW-1185">Reference proteome</keyword>
<dbReference type="Proteomes" id="UP000606172">
    <property type="component" value="Unassembled WGS sequence"/>
</dbReference>
<feature type="compositionally biased region" description="Basic and acidic residues" evidence="1">
    <location>
        <begin position="543"/>
        <end position="554"/>
    </location>
</feature>